<feature type="transmembrane region" description="Helical" evidence="1">
    <location>
        <begin position="89"/>
        <end position="109"/>
    </location>
</feature>
<feature type="transmembrane region" description="Helical" evidence="1">
    <location>
        <begin position="60"/>
        <end position="83"/>
    </location>
</feature>
<accession>A0A0P0C611</accession>
<evidence type="ECO:0000313" key="3">
    <source>
        <dbReference type="Proteomes" id="UP000061382"/>
    </source>
</evidence>
<keyword evidence="1" id="KW-0472">Membrane</keyword>
<dbReference type="PATRIC" id="fig|512763.3.peg.3810"/>
<name>A0A0P0C611_9BACT</name>
<reference evidence="2 3" key="1">
    <citation type="submission" date="2015-08" db="EMBL/GenBank/DDBJ databases">
        <title>Complete genome sequence of Rufibacter tibetensis strain 1351t, a radiation-resistant bacterium from tibet plateau.</title>
        <authorList>
            <person name="Dai J."/>
        </authorList>
    </citation>
    <scope>NUCLEOTIDE SEQUENCE [LARGE SCALE GENOMIC DNA]</scope>
    <source>
        <strain evidence="2 3">1351</strain>
    </source>
</reference>
<dbReference type="STRING" id="512763.DC20_17320"/>
<gene>
    <name evidence="2" type="ORF">DC20_17320</name>
</gene>
<evidence type="ECO:0000313" key="2">
    <source>
        <dbReference type="EMBL" id="ALJ00411.1"/>
    </source>
</evidence>
<organism evidence="2 3">
    <name type="scientific">Rufibacter tibetensis</name>
    <dbReference type="NCBI Taxonomy" id="512763"/>
    <lineage>
        <taxon>Bacteria</taxon>
        <taxon>Pseudomonadati</taxon>
        <taxon>Bacteroidota</taxon>
        <taxon>Cytophagia</taxon>
        <taxon>Cytophagales</taxon>
        <taxon>Hymenobacteraceae</taxon>
        <taxon>Rufibacter</taxon>
    </lineage>
</organism>
<dbReference type="Proteomes" id="UP000061382">
    <property type="component" value="Chromosome"/>
</dbReference>
<keyword evidence="3" id="KW-1185">Reference proteome</keyword>
<dbReference type="EMBL" id="CP012643">
    <property type="protein sequence ID" value="ALJ00411.1"/>
    <property type="molecule type" value="Genomic_DNA"/>
</dbReference>
<sequence>MLVSCFKLFAQSPTDTIEVKKGFSPVFRQNGENLNLNQLMELTKSNPEAYKEMKIAKSKAGFVSALGYAGGFLVGYPLGTAIGGGKPNWSLAGIGAGVLALSLPFSSSFTKHTQNAIRIYNNGLTQTSMNPVDFKLGFTGNGLGLNLKF</sequence>
<keyword evidence="1" id="KW-1133">Transmembrane helix</keyword>
<dbReference type="AlphaFoldDB" id="A0A0P0C611"/>
<keyword evidence="1" id="KW-0812">Transmembrane</keyword>
<dbReference type="KEGG" id="rti:DC20_17320"/>
<protein>
    <submittedName>
        <fullName evidence="2">Uncharacterized protein</fullName>
    </submittedName>
</protein>
<proteinExistence type="predicted"/>
<evidence type="ECO:0000256" key="1">
    <source>
        <dbReference type="SAM" id="Phobius"/>
    </source>
</evidence>